<accession>A0AAE7WCB6</accession>
<reference evidence="1 2" key="1">
    <citation type="submission" date="2021-03" db="EMBL/GenBank/DDBJ databases">
        <authorList>
            <person name="Thompson D.W."/>
            <person name="Brown H.M.F."/>
            <person name="Thompson S.D."/>
            <person name="Grose J.H."/>
        </authorList>
    </citation>
    <scope>NUCLEOTIDE SEQUENCE [LARGE SCALE GENOMIC DNA]</scope>
</reference>
<dbReference type="EMBL" id="MW749004">
    <property type="protein sequence ID" value="QYA57299.1"/>
    <property type="molecule type" value="Genomic_DNA"/>
</dbReference>
<proteinExistence type="predicted"/>
<name>A0AAE7WCB6_9CAUD</name>
<dbReference type="Proteomes" id="UP000827415">
    <property type="component" value="Segment"/>
</dbReference>
<gene>
    <name evidence="1" type="ORF">ZYZZX_71</name>
</gene>
<organism evidence="1 2">
    <name type="scientific">Hafnia phage vB_HpaM_Zyzzx</name>
    <dbReference type="NCBI Taxonomy" id="2836109"/>
    <lineage>
        <taxon>Viruses</taxon>
        <taxon>Duplodnaviria</taxon>
        <taxon>Heunggongvirae</taxon>
        <taxon>Uroviricota</taxon>
        <taxon>Caudoviricetes</taxon>
        <taxon>Andersonviridae</taxon>
        <taxon>Andersonviridae incertae sedis</taxon>
        <taxon>Daniellevirus</taxon>
        <taxon>Daniellevirus Zyzzx</taxon>
    </lineage>
</organism>
<keyword evidence="2" id="KW-1185">Reference proteome</keyword>
<evidence type="ECO:0000313" key="1">
    <source>
        <dbReference type="EMBL" id="QYA57299.1"/>
    </source>
</evidence>
<protein>
    <submittedName>
        <fullName evidence="1">Uncharacterized protein</fullName>
    </submittedName>
</protein>
<sequence>MSYVTRNGEVTFYVRSTGETVDAIQKPLDWQIMGLSKTATGYGKKIPTSLMINYEGRLRRVYQDVYSNSGVSYIIVKGQKVTLA</sequence>
<evidence type="ECO:0000313" key="2">
    <source>
        <dbReference type="Proteomes" id="UP000827415"/>
    </source>
</evidence>